<evidence type="ECO:0000313" key="2">
    <source>
        <dbReference type="Proteomes" id="UP000304840"/>
    </source>
</evidence>
<dbReference type="Proteomes" id="UP000304840">
    <property type="component" value="Chromosome"/>
</dbReference>
<gene>
    <name evidence="1" type="ORF">UN65_02925</name>
</gene>
<dbReference type="RefSeq" id="WP_138424945.1">
    <property type="nucleotide sequence ID" value="NZ_CP010992.1"/>
</dbReference>
<evidence type="ECO:0000313" key="1">
    <source>
        <dbReference type="EMBL" id="AMO19437.1"/>
    </source>
</evidence>
<accession>A0AAI8GA23</accession>
<name>A0AAI8GA23_9FLAO</name>
<organism evidence="1 2">
    <name type="scientific">Flavobacterium columnare</name>
    <dbReference type="NCBI Taxonomy" id="996"/>
    <lineage>
        <taxon>Bacteria</taxon>
        <taxon>Pseudomonadati</taxon>
        <taxon>Bacteroidota</taxon>
        <taxon>Flavobacteriia</taxon>
        <taxon>Flavobacteriales</taxon>
        <taxon>Flavobacteriaceae</taxon>
        <taxon>Flavobacterium</taxon>
    </lineage>
</organism>
<dbReference type="AlphaFoldDB" id="A0AAI8GA23"/>
<protein>
    <submittedName>
        <fullName evidence="1">Uncharacterized protein</fullName>
    </submittedName>
</protein>
<dbReference type="EMBL" id="CP010992">
    <property type="protein sequence ID" value="AMO19437.1"/>
    <property type="molecule type" value="Genomic_DNA"/>
</dbReference>
<reference evidence="2" key="1">
    <citation type="submission" date="2016-03" db="EMBL/GenBank/DDBJ databases">
        <title>Flavobacterium columnare strain B185, complete genome.</title>
        <authorList>
            <person name="Sundberg L.-R."/>
            <person name="Papponen P."/>
            <person name="Laanto E."/>
        </authorList>
    </citation>
    <scope>NUCLEOTIDE SEQUENCE [LARGE SCALE GENOMIC DNA]</scope>
    <source>
        <strain evidence="2">B185</strain>
    </source>
</reference>
<reference evidence="1 2" key="2">
    <citation type="submission" date="2019-05" db="EMBL/GenBank/DDBJ databases">
        <authorList>
            <person name="Ravantti J.J."/>
        </authorList>
    </citation>
    <scope>NUCLEOTIDE SEQUENCE [LARGE SCALE GENOMIC DNA]</scope>
    <source>
        <strain evidence="1 2">B185</strain>
    </source>
</reference>
<proteinExistence type="predicted"/>
<sequence length="66" mass="8120">MTKRQLKNKKADLEQWLQDNHSEHELRPYKEVELKKVNEALAQIKGYRTFERDTFDIREHNFYPSK</sequence>